<dbReference type="Proteomes" id="UP001595191">
    <property type="component" value="Unassembled WGS sequence"/>
</dbReference>
<gene>
    <name evidence="1" type="ORF">ACEZ3G_05940</name>
</gene>
<organism evidence="1 2">
    <name type="scientific">Meishania litoralis</name>
    <dbReference type="NCBI Taxonomy" id="3434685"/>
    <lineage>
        <taxon>Bacteria</taxon>
        <taxon>Pseudomonadati</taxon>
        <taxon>Bacteroidota</taxon>
        <taxon>Flavobacteriia</taxon>
        <taxon>Flavobacteriales</taxon>
        <taxon>Flavobacteriaceae</taxon>
        <taxon>Meishania</taxon>
    </lineage>
</organism>
<evidence type="ECO:0000313" key="1">
    <source>
        <dbReference type="EMBL" id="MFH6603010.1"/>
    </source>
</evidence>
<keyword evidence="2" id="KW-1185">Reference proteome</keyword>
<sequence>MNQVYKIFVCMLVISSKSLLGNTVESSIGPHTSSIEISLEQHEISGKVIDKETGEPIPYCSIAVESLSLGTASNELGEFTIRVDSIPAKLIFSHIGYGQVVVDVSTTSELIVVLEPYVSYLEEVVVLASKKDSFARDLVKKAYEKADNAANRQLYGKALYRQKTKNGGDYSEFSEIFYDIRYTSNGIADWNIIEGRYALKDDAVHNRNYTLLTRLLQPLQPNTEELIFPLHPAFEVYYDVAVNQIIQTDRSRIAVVHFKPLGTIKTPIFEGDVYIDTKNHRILQINGGLSRDDLKILKLSTNNGYWKDYTLAFEIVYKPNDDANLLDHIKVDQEFDYYKNDNLLYRSVTTSNLTFYEHYSPNTARRLGGQITRNQSDWENLDEIGYNEQFWATNPIIKRTPVEEEVINAFERDNAFSSIFLNSAENIALLESNLSENPFIVQFTQKVNDYNGHYPIEKVFLHTDKDLFISGESIWFSAYGVIGPFHELTSASKVLHLDLIAPNNTIILSQTHELLNGLGSGVIELPKNLVSGNYQLRAYTQWMRNFDPDFFFTKQVEILNNGTPQNTKSLTNGTIDLQFFPEGGHAVDGIASKIAFKAIGNNGEPEPVKGRIYDSNGNAVAELNTFDRGAGFFQLIPKKNLEYTAVLNDGSKYPLPKILKNGYAMSVNNMNERSIKVIVQASASLKGQPFYIIGHMRQRKYYQGIFEFRNNQIISFEIPKHTMPSGVLTLSLFDSNKTPRCERALFVDNDDKLVITANIENQRLFKRGKVNMSLMVTDSYGKPVSGNFSIAVTDQGQFEKDPGKMNILTQLLLQSDVKGHIEYPNQLFQDRKRSTLNKLDLVMLTHGWRKFPWQEVWNDHYDQKEFGFAKGLTIKGKATRTNKKPLANTTLNVIAKSGDLLGMFSAKTAFDGSFSIDDFNFKGPTDVVFNAFDVKNKPLDVKIVLEDKQDKVPRPSFKSREKQQIKDTETYRTHAIARQRMETIYESQKVTELDEVVVTEEKNEKSRNQSPSFLGQTPDATLYTADHPAVQTVLQLVSLFNGVTVSGNSVSIRNQGPPLWVLNGIPIPNENPSPSTAAIAEQRAARNSDNPRPQLNLSMERALAPGPAPYFVTTMDALTVERVEVLKGASAAIWGSRGANGVILIYTKKGEGRTYEPTLSPDFTIFGHAVEKEFYSPKYDMETPEHIAPDYRATLFWNPNIKTDKNGRANIEFFNSDNAKKIQVSIEGLSQYGIPGSNLTTFGKQ</sequence>
<comment type="caution">
    <text evidence="1">The sequence shown here is derived from an EMBL/GenBank/DDBJ whole genome shotgun (WGS) entry which is preliminary data.</text>
</comment>
<name>A0ACC7LIZ9_9FLAO</name>
<dbReference type="EMBL" id="JBHFPV010000001">
    <property type="protein sequence ID" value="MFH6603010.1"/>
    <property type="molecule type" value="Genomic_DNA"/>
</dbReference>
<proteinExistence type="predicted"/>
<protein>
    <submittedName>
        <fullName evidence="1">Carboxypeptidase-like regulatory domain-containing protein</fullName>
    </submittedName>
</protein>
<accession>A0ACC7LIZ9</accession>
<reference evidence="1" key="1">
    <citation type="submission" date="2024-09" db="EMBL/GenBank/DDBJ databases">
        <authorList>
            <person name="Liu J."/>
        </authorList>
    </citation>
    <scope>NUCLEOTIDE SEQUENCE</scope>
    <source>
        <strain evidence="1">NBU2967</strain>
    </source>
</reference>
<evidence type="ECO:0000313" key="2">
    <source>
        <dbReference type="Proteomes" id="UP001595191"/>
    </source>
</evidence>